<dbReference type="AlphaFoldDB" id="A0AAW1IAV3"/>
<keyword evidence="3" id="KW-1185">Reference proteome</keyword>
<dbReference type="Proteomes" id="UP001458880">
    <property type="component" value="Unassembled WGS sequence"/>
</dbReference>
<proteinExistence type="predicted"/>
<dbReference type="EMBL" id="JASPKY010000718">
    <property type="protein sequence ID" value="KAK9686270.1"/>
    <property type="molecule type" value="Genomic_DNA"/>
</dbReference>
<feature type="region of interest" description="Disordered" evidence="1">
    <location>
        <begin position="39"/>
        <end position="93"/>
    </location>
</feature>
<comment type="caution">
    <text evidence="2">The sequence shown here is derived from an EMBL/GenBank/DDBJ whole genome shotgun (WGS) entry which is preliminary data.</text>
</comment>
<sequence>MTFGNWMDRFVVHKSDEEEPLMGRQGWRIRFAQLHEERGSTIHPYATDLKNAPLSRTSGPPEITGPGPTSANPPRQPDLDPRQPTPLISCGGSGVPVPDALANRQNTVLVAALRRSGLTRPAKYPGTSRGSMVSL</sequence>
<gene>
    <name evidence="2" type="ORF">QE152_g37320</name>
</gene>
<name>A0AAW1IAV3_POPJA</name>
<evidence type="ECO:0000256" key="1">
    <source>
        <dbReference type="SAM" id="MobiDB-lite"/>
    </source>
</evidence>
<evidence type="ECO:0000313" key="3">
    <source>
        <dbReference type="Proteomes" id="UP001458880"/>
    </source>
</evidence>
<evidence type="ECO:0000313" key="2">
    <source>
        <dbReference type="EMBL" id="KAK9686270.1"/>
    </source>
</evidence>
<protein>
    <submittedName>
        <fullName evidence="2">Uncharacterized protein</fullName>
    </submittedName>
</protein>
<organism evidence="2 3">
    <name type="scientific">Popillia japonica</name>
    <name type="common">Japanese beetle</name>
    <dbReference type="NCBI Taxonomy" id="7064"/>
    <lineage>
        <taxon>Eukaryota</taxon>
        <taxon>Metazoa</taxon>
        <taxon>Ecdysozoa</taxon>
        <taxon>Arthropoda</taxon>
        <taxon>Hexapoda</taxon>
        <taxon>Insecta</taxon>
        <taxon>Pterygota</taxon>
        <taxon>Neoptera</taxon>
        <taxon>Endopterygota</taxon>
        <taxon>Coleoptera</taxon>
        <taxon>Polyphaga</taxon>
        <taxon>Scarabaeiformia</taxon>
        <taxon>Scarabaeidae</taxon>
        <taxon>Rutelinae</taxon>
        <taxon>Popillia</taxon>
    </lineage>
</organism>
<reference evidence="2 3" key="1">
    <citation type="journal article" date="2024" name="BMC Genomics">
        <title>De novo assembly and annotation of Popillia japonica's genome with initial clues to its potential as an invasive pest.</title>
        <authorList>
            <person name="Cucini C."/>
            <person name="Boschi S."/>
            <person name="Funari R."/>
            <person name="Cardaioli E."/>
            <person name="Iannotti N."/>
            <person name="Marturano G."/>
            <person name="Paoli F."/>
            <person name="Bruttini M."/>
            <person name="Carapelli A."/>
            <person name="Frati F."/>
            <person name="Nardi F."/>
        </authorList>
    </citation>
    <scope>NUCLEOTIDE SEQUENCE [LARGE SCALE GENOMIC DNA]</scope>
    <source>
        <strain evidence="2">DMR45628</strain>
    </source>
</reference>
<accession>A0AAW1IAV3</accession>